<feature type="transmembrane region" description="Helical" evidence="7">
    <location>
        <begin position="12"/>
        <end position="34"/>
    </location>
</feature>
<dbReference type="InterPro" id="IPR050925">
    <property type="entry name" value="Rhomboid_protease_S54"/>
</dbReference>
<evidence type="ECO:0000313" key="10">
    <source>
        <dbReference type="Proteomes" id="UP000000214"/>
    </source>
</evidence>
<evidence type="ECO:0000313" key="9">
    <source>
        <dbReference type="EMBL" id="AFV90595.1"/>
    </source>
</evidence>
<dbReference type="PANTHER" id="PTHR43731:SF14">
    <property type="entry name" value="PRESENILIN-ASSOCIATED RHOMBOID-LIKE PROTEIN, MITOCHONDRIAL"/>
    <property type="match status" value="1"/>
</dbReference>
<dbReference type="eggNOG" id="COG0705">
    <property type="taxonomic scope" value="Bacteria"/>
</dbReference>
<organism evidence="9 10">
    <name type="scientific">Acidipropionibacterium acidipropionici (strain ATCC 4875 / DSM 20272 / JCM 6432 / NBRC 12425 / NCIMB 8070 / 4)</name>
    <name type="common">Propionibacterium acidipropionici</name>
    <dbReference type="NCBI Taxonomy" id="1171373"/>
    <lineage>
        <taxon>Bacteria</taxon>
        <taxon>Bacillati</taxon>
        <taxon>Actinomycetota</taxon>
        <taxon>Actinomycetes</taxon>
        <taxon>Propionibacteriales</taxon>
        <taxon>Propionibacteriaceae</taxon>
        <taxon>Acidipropionibacterium</taxon>
    </lineage>
</organism>
<protein>
    <submittedName>
        <fullName evidence="9">Peptidase, S54 family protein</fullName>
    </submittedName>
</protein>
<dbReference type="Pfam" id="PF01694">
    <property type="entry name" value="Rhomboid"/>
    <property type="match status" value="1"/>
</dbReference>
<dbReference type="GO" id="GO:0004252">
    <property type="term" value="F:serine-type endopeptidase activity"/>
    <property type="evidence" value="ECO:0007669"/>
    <property type="project" value="InterPro"/>
</dbReference>
<gene>
    <name evidence="9" type="ordered locus">PACID_28280</name>
</gene>
<feature type="transmembrane region" description="Helical" evidence="7">
    <location>
        <begin position="173"/>
        <end position="190"/>
    </location>
</feature>
<dbReference type="Proteomes" id="UP000000214">
    <property type="component" value="Chromosome"/>
</dbReference>
<keyword evidence="5 7" id="KW-1133">Transmembrane helix</keyword>
<dbReference type="PATRIC" id="fig|1171373.8.peg.2779"/>
<evidence type="ECO:0000256" key="1">
    <source>
        <dbReference type="ARBA" id="ARBA00004141"/>
    </source>
</evidence>
<feature type="domain" description="Peptidase S54 rhomboid" evidence="8">
    <location>
        <begin position="46"/>
        <end position="189"/>
    </location>
</feature>
<dbReference type="KEGG" id="pbo:PACID_28280"/>
<evidence type="ECO:0000256" key="7">
    <source>
        <dbReference type="SAM" id="Phobius"/>
    </source>
</evidence>
<feature type="transmembrane region" description="Helical" evidence="7">
    <location>
        <begin position="88"/>
        <end position="108"/>
    </location>
</feature>
<dbReference type="AlphaFoldDB" id="K7SN11"/>
<evidence type="ECO:0000259" key="8">
    <source>
        <dbReference type="Pfam" id="PF01694"/>
    </source>
</evidence>
<evidence type="ECO:0000256" key="5">
    <source>
        <dbReference type="ARBA" id="ARBA00022989"/>
    </source>
</evidence>
<dbReference type="InterPro" id="IPR035952">
    <property type="entry name" value="Rhomboid-like_sf"/>
</dbReference>
<evidence type="ECO:0000256" key="2">
    <source>
        <dbReference type="ARBA" id="ARBA00009045"/>
    </source>
</evidence>
<sequence length="229" mass="24629">MMARRDGYTPVVTWTLIGVCVLIWLGELAIPGFINTIALSAAAGKTEPWRFLTSAFAHSTNITHIGFNMFALWSLGRVLERFLGRGRFLATYLLSALAGGALFVVMAAGTEYGSAVIPGWYDGVVGASGAIFGLFGTLLVVQRRLGGSTRSLWMVLILNVALVFFIPDIAWQAHVGGFIVGAACGVIFFEDTKRVQRGKRPLTWWALGALTVVMAVAVVLKYLLTTVAG</sequence>
<dbReference type="Gene3D" id="1.20.1540.10">
    <property type="entry name" value="Rhomboid-like"/>
    <property type="match status" value="1"/>
</dbReference>
<proteinExistence type="inferred from homology"/>
<dbReference type="EMBL" id="CP003493">
    <property type="protein sequence ID" value="AFV90595.1"/>
    <property type="molecule type" value="Genomic_DNA"/>
</dbReference>
<keyword evidence="4" id="KW-0378">Hydrolase</keyword>
<accession>K7SN11</accession>
<keyword evidence="6 7" id="KW-0472">Membrane</keyword>
<name>K7SN11_ACIA4</name>
<comment type="similarity">
    <text evidence="2">Belongs to the peptidase S54 family.</text>
</comment>
<dbReference type="HOGENOM" id="CLU_055068_2_2_11"/>
<dbReference type="InterPro" id="IPR022764">
    <property type="entry name" value="Peptidase_S54_rhomboid_dom"/>
</dbReference>
<feature type="transmembrane region" description="Helical" evidence="7">
    <location>
        <begin position="120"/>
        <end position="139"/>
    </location>
</feature>
<feature type="transmembrane region" description="Helical" evidence="7">
    <location>
        <begin position="54"/>
        <end position="76"/>
    </location>
</feature>
<evidence type="ECO:0000256" key="3">
    <source>
        <dbReference type="ARBA" id="ARBA00022692"/>
    </source>
</evidence>
<evidence type="ECO:0000256" key="4">
    <source>
        <dbReference type="ARBA" id="ARBA00022801"/>
    </source>
</evidence>
<dbReference type="PANTHER" id="PTHR43731">
    <property type="entry name" value="RHOMBOID PROTEASE"/>
    <property type="match status" value="1"/>
</dbReference>
<comment type="subcellular location">
    <subcellularLocation>
        <location evidence="1">Membrane</location>
        <topology evidence="1">Multi-pass membrane protein</topology>
    </subcellularLocation>
</comment>
<keyword evidence="3 7" id="KW-0812">Transmembrane</keyword>
<reference evidence="9 10" key="1">
    <citation type="journal article" date="2012" name="BMC Genomics">
        <title>The genome sequence of Propionibacterium acidipropionici provides insights into its biotechnological and industrial potential.</title>
        <authorList>
            <person name="Parizzi L.P."/>
            <person name="Grassi M.C."/>
            <person name="Llerena L.A."/>
            <person name="Carazzolle M.F."/>
            <person name="Queiroz V.L."/>
            <person name="Lunardi I."/>
            <person name="Zeidler A.F."/>
            <person name="Teixeira P.J."/>
            <person name="Mieczkowski P."/>
            <person name="Rincones J."/>
            <person name="Pereira G.A."/>
        </authorList>
    </citation>
    <scope>NUCLEOTIDE SEQUENCE [LARGE SCALE GENOMIC DNA]</scope>
    <source>
        <strain evidence="10">ATCC 4875 / DSM 20272 / JCM 6432 / NBRC 12425 / NCIMB 8070</strain>
    </source>
</reference>
<evidence type="ECO:0000256" key="6">
    <source>
        <dbReference type="ARBA" id="ARBA00023136"/>
    </source>
</evidence>
<dbReference type="RefSeq" id="WP_015071492.1">
    <property type="nucleotide sequence ID" value="NC_019395.1"/>
</dbReference>
<dbReference type="STRING" id="1171373.PACID_28280"/>
<dbReference type="GO" id="GO:0016020">
    <property type="term" value="C:membrane"/>
    <property type="evidence" value="ECO:0007669"/>
    <property type="project" value="UniProtKB-SubCell"/>
</dbReference>
<feature type="transmembrane region" description="Helical" evidence="7">
    <location>
        <begin position="202"/>
        <end position="224"/>
    </location>
</feature>
<dbReference type="SUPFAM" id="SSF144091">
    <property type="entry name" value="Rhomboid-like"/>
    <property type="match status" value="1"/>
</dbReference>
<feature type="transmembrane region" description="Helical" evidence="7">
    <location>
        <begin position="151"/>
        <end position="167"/>
    </location>
</feature>